<name>A0A5N7AJT3_9EURO</name>
<evidence type="ECO:0000256" key="1">
    <source>
        <dbReference type="SAM" id="SignalP"/>
    </source>
</evidence>
<feature type="chain" id="PRO_5024985480" evidence="1">
    <location>
        <begin position="19"/>
        <end position="73"/>
    </location>
</feature>
<dbReference type="AlphaFoldDB" id="A0A5N7AJT3"/>
<dbReference type="RefSeq" id="XP_031932350.1">
    <property type="nucleotide sequence ID" value="XM_032071719.1"/>
</dbReference>
<keyword evidence="3" id="KW-1185">Reference proteome</keyword>
<accession>A0A5N7AJT3</accession>
<gene>
    <name evidence="2" type="ORF">BDV27DRAFT_153149</name>
</gene>
<dbReference type="EMBL" id="ML737575">
    <property type="protein sequence ID" value="KAE8369269.1"/>
    <property type="molecule type" value="Genomic_DNA"/>
</dbReference>
<organism evidence="2 3">
    <name type="scientific">Aspergillus caelatus</name>
    <dbReference type="NCBI Taxonomy" id="61420"/>
    <lineage>
        <taxon>Eukaryota</taxon>
        <taxon>Fungi</taxon>
        <taxon>Dikarya</taxon>
        <taxon>Ascomycota</taxon>
        <taxon>Pezizomycotina</taxon>
        <taxon>Eurotiomycetes</taxon>
        <taxon>Eurotiomycetidae</taxon>
        <taxon>Eurotiales</taxon>
        <taxon>Aspergillaceae</taxon>
        <taxon>Aspergillus</taxon>
        <taxon>Aspergillus subgen. Circumdati</taxon>
    </lineage>
</organism>
<keyword evidence="1" id="KW-0732">Signal</keyword>
<dbReference type="Gene3D" id="3.30.70.2800">
    <property type="match status" value="1"/>
</dbReference>
<proteinExistence type="predicted"/>
<dbReference type="Proteomes" id="UP000326268">
    <property type="component" value="Unassembled WGS sequence"/>
</dbReference>
<evidence type="ECO:0000313" key="3">
    <source>
        <dbReference type="Proteomes" id="UP000326268"/>
    </source>
</evidence>
<reference evidence="2 3" key="1">
    <citation type="submission" date="2019-04" db="EMBL/GenBank/DDBJ databases">
        <title>Friends and foes A comparative genomics studyof 23 Aspergillus species from section Flavi.</title>
        <authorList>
            <consortium name="DOE Joint Genome Institute"/>
            <person name="Kjaerbolling I."/>
            <person name="Vesth T."/>
            <person name="Frisvad J.C."/>
            <person name="Nybo J.L."/>
            <person name="Theobald S."/>
            <person name="Kildgaard S."/>
            <person name="Isbrandt T."/>
            <person name="Kuo A."/>
            <person name="Sato A."/>
            <person name="Lyhne E.K."/>
            <person name="Kogle M.E."/>
            <person name="Wiebenga A."/>
            <person name="Kun R.S."/>
            <person name="Lubbers R.J."/>
            <person name="Makela M.R."/>
            <person name="Barry K."/>
            <person name="Chovatia M."/>
            <person name="Clum A."/>
            <person name="Daum C."/>
            <person name="Haridas S."/>
            <person name="He G."/>
            <person name="LaButti K."/>
            <person name="Lipzen A."/>
            <person name="Mondo S."/>
            <person name="Riley R."/>
            <person name="Salamov A."/>
            <person name="Simmons B.A."/>
            <person name="Magnuson J.K."/>
            <person name="Henrissat B."/>
            <person name="Mortensen U.H."/>
            <person name="Larsen T.O."/>
            <person name="Devries R.P."/>
            <person name="Grigoriev I.V."/>
            <person name="Machida M."/>
            <person name="Baker S.E."/>
            <person name="Andersen M.R."/>
        </authorList>
    </citation>
    <scope>NUCLEOTIDE SEQUENCE [LARGE SCALE GENOMIC DNA]</scope>
    <source>
        <strain evidence="2 3">CBS 763.97</strain>
    </source>
</reference>
<sequence>MKASYALSLLALVTLALAHPNPLPASDSPERTQKCCPPDSDGKCADGTLGTPSCAYGQCNIFNCNCEGGCRSA</sequence>
<dbReference type="OrthoDB" id="4491612at2759"/>
<feature type="signal peptide" evidence="1">
    <location>
        <begin position="1"/>
        <end position="18"/>
    </location>
</feature>
<protein>
    <submittedName>
        <fullName evidence="2">Uncharacterized protein</fullName>
    </submittedName>
</protein>
<dbReference type="GeneID" id="43656165"/>
<evidence type="ECO:0000313" key="2">
    <source>
        <dbReference type="EMBL" id="KAE8369269.1"/>
    </source>
</evidence>